<comment type="subcellular location">
    <subcellularLocation>
        <location evidence="2">Cell membrane</location>
    </subcellularLocation>
</comment>
<sequence>MSEQPFAARVREATHYRRSLASRVTILTTVAVALTVAGVAASAYFTARVQMQQSLDGSLLSRAQQAAESNALSSLTAQEVPSWALGAADVRIAFVVPGRRQPVISAERGAAEEQLVLGDPEVAVAVGQSTRSIRTVRTPNGARYRVVAVPTDGQGALVLAQSLRPTEQTLGRLGLVMFLFGLLGVVGAGLTGWAVARNGLRPVRRLTAAAEEIARTEKLTPIDVEGNDEIARLATAFNAMLTALAASRDRQRQLVGDASHELRTPLTSLRTNIELLRQADAAGGLDHDARDELLADVGAQLTEMTTLIGDLVELARDEPLPHAVGPVDLAEVIDQAVRRVRLRAPGIGFVVETSSWWLTGEQASLERAVTNLLDNAAKWSPPLGQVTVTLADGELSVTDEGDGIAAEDLPHVFDRFYRSRESRSLPGSGLGLAIVHQVVTRHGGTVAATNAPDAGARFVVRLPGSPTPPAPDRAADDLWEKSAPPFSSGSGSVGTLES</sequence>
<keyword evidence="8 12" id="KW-1133">Transmembrane helix</keyword>
<dbReference type="InterPro" id="IPR004358">
    <property type="entry name" value="Sig_transdc_His_kin-like_C"/>
</dbReference>
<dbReference type="InterPro" id="IPR005467">
    <property type="entry name" value="His_kinase_dom"/>
</dbReference>
<dbReference type="InterPro" id="IPR050428">
    <property type="entry name" value="TCS_sensor_his_kinase"/>
</dbReference>
<dbReference type="Gene3D" id="6.10.340.10">
    <property type="match status" value="1"/>
</dbReference>
<feature type="transmembrane region" description="Helical" evidence="12">
    <location>
        <begin position="173"/>
        <end position="196"/>
    </location>
</feature>
<dbReference type="EC" id="2.7.13.3" evidence="3"/>
<dbReference type="Pfam" id="PF00512">
    <property type="entry name" value="HisKA"/>
    <property type="match status" value="1"/>
</dbReference>
<evidence type="ECO:0000256" key="6">
    <source>
        <dbReference type="ARBA" id="ARBA00022692"/>
    </source>
</evidence>
<name>A0ABT9NLZ2_9ACTN</name>
<dbReference type="Gene3D" id="3.30.565.10">
    <property type="entry name" value="Histidine kinase-like ATPase, C-terminal domain"/>
    <property type="match status" value="1"/>
</dbReference>
<dbReference type="InterPro" id="IPR036097">
    <property type="entry name" value="HisK_dim/P_sf"/>
</dbReference>
<keyword evidence="9" id="KW-0902">Two-component regulatory system</keyword>
<feature type="domain" description="HAMP" evidence="14">
    <location>
        <begin position="197"/>
        <end position="249"/>
    </location>
</feature>
<evidence type="ECO:0000313" key="15">
    <source>
        <dbReference type="EMBL" id="MDP9821443.1"/>
    </source>
</evidence>
<protein>
    <recommendedName>
        <fullName evidence="3">histidine kinase</fullName>
        <ecNumber evidence="3">2.7.13.3</ecNumber>
    </recommendedName>
</protein>
<keyword evidence="5 15" id="KW-0808">Transferase</keyword>
<keyword evidence="4" id="KW-0597">Phosphoprotein</keyword>
<evidence type="ECO:0000256" key="4">
    <source>
        <dbReference type="ARBA" id="ARBA00022553"/>
    </source>
</evidence>
<keyword evidence="16" id="KW-1185">Reference proteome</keyword>
<dbReference type="Pfam" id="PF02518">
    <property type="entry name" value="HATPase_c"/>
    <property type="match status" value="1"/>
</dbReference>
<feature type="region of interest" description="Disordered" evidence="11">
    <location>
        <begin position="462"/>
        <end position="498"/>
    </location>
</feature>
<dbReference type="SMART" id="SM00388">
    <property type="entry name" value="HisKA"/>
    <property type="match status" value="1"/>
</dbReference>
<evidence type="ECO:0000256" key="11">
    <source>
        <dbReference type="SAM" id="MobiDB-lite"/>
    </source>
</evidence>
<dbReference type="GO" id="GO:0004673">
    <property type="term" value="F:protein histidine kinase activity"/>
    <property type="evidence" value="ECO:0007669"/>
    <property type="project" value="UniProtKB-EC"/>
</dbReference>
<dbReference type="SUPFAM" id="SSF47384">
    <property type="entry name" value="Homodimeric domain of signal transducing histidine kinase"/>
    <property type="match status" value="1"/>
</dbReference>
<evidence type="ECO:0000256" key="1">
    <source>
        <dbReference type="ARBA" id="ARBA00000085"/>
    </source>
</evidence>
<accession>A0ABT9NLZ2</accession>
<dbReference type="PROSITE" id="PS50885">
    <property type="entry name" value="HAMP"/>
    <property type="match status" value="1"/>
</dbReference>
<comment type="caution">
    <text evidence="15">The sequence shown here is derived from an EMBL/GenBank/DDBJ whole genome shotgun (WGS) entry which is preliminary data.</text>
</comment>
<feature type="transmembrane region" description="Helical" evidence="12">
    <location>
        <begin position="20"/>
        <end position="45"/>
    </location>
</feature>
<dbReference type="PRINTS" id="PR00344">
    <property type="entry name" value="BCTRLSENSOR"/>
</dbReference>
<evidence type="ECO:0000256" key="8">
    <source>
        <dbReference type="ARBA" id="ARBA00022989"/>
    </source>
</evidence>
<dbReference type="InterPro" id="IPR036890">
    <property type="entry name" value="HATPase_C_sf"/>
</dbReference>
<dbReference type="InterPro" id="IPR003661">
    <property type="entry name" value="HisK_dim/P_dom"/>
</dbReference>
<dbReference type="PANTHER" id="PTHR45436">
    <property type="entry name" value="SENSOR HISTIDINE KINASE YKOH"/>
    <property type="match status" value="1"/>
</dbReference>
<dbReference type="SUPFAM" id="SSF55874">
    <property type="entry name" value="ATPase domain of HSP90 chaperone/DNA topoisomerase II/histidine kinase"/>
    <property type="match status" value="1"/>
</dbReference>
<dbReference type="PANTHER" id="PTHR45436:SF5">
    <property type="entry name" value="SENSOR HISTIDINE KINASE TRCS"/>
    <property type="match status" value="1"/>
</dbReference>
<dbReference type="RefSeq" id="WP_181641680.1">
    <property type="nucleotide sequence ID" value="NZ_CCXJ01000154.1"/>
</dbReference>
<keyword evidence="6 12" id="KW-0812">Transmembrane</keyword>
<dbReference type="InterPro" id="IPR003594">
    <property type="entry name" value="HATPase_dom"/>
</dbReference>
<proteinExistence type="predicted"/>
<evidence type="ECO:0000256" key="12">
    <source>
        <dbReference type="SAM" id="Phobius"/>
    </source>
</evidence>
<feature type="compositionally biased region" description="Polar residues" evidence="11">
    <location>
        <begin position="485"/>
        <end position="498"/>
    </location>
</feature>
<evidence type="ECO:0000256" key="7">
    <source>
        <dbReference type="ARBA" id="ARBA00022777"/>
    </source>
</evidence>
<dbReference type="CDD" id="cd06225">
    <property type="entry name" value="HAMP"/>
    <property type="match status" value="1"/>
</dbReference>
<organism evidence="15 16">
    <name type="scientific">Nocardioides massiliensis</name>
    <dbReference type="NCBI Taxonomy" id="1325935"/>
    <lineage>
        <taxon>Bacteria</taxon>
        <taxon>Bacillati</taxon>
        <taxon>Actinomycetota</taxon>
        <taxon>Actinomycetes</taxon>
        <taxon>Propionibacteriales</taxon>
        <taxon>Nocardioidaceae</taxon>
        <taxon>Nocardioides</taxon>
    </lineage>
</organism>
<keyword evidence="7 15" id="KW-0418">Kinase</keyword>
<evidence type="ECO:0000256" key="2">
    <source>
        <dbReference type="ARBA" id="ARBA00004236"/>
    </source>
</evidence>
<dbReference type="CDD" id="cd00082">
    <property type="entry name" value="HisKA"/>
    <property type="match status" value="1"/>
</dbReference>
<evidence type="ECO:0000256" key="10">
    <source>
        <dbReference type="ARBA" id="ARBA00023136"/>
    </source>
</evidence>
<evidence type="ECO:0000256" key="9">
    <source>
        <dbReference type="ARBA" id="ARBA00023012"/>
    </source>
</evidence>
<dbReference type="CDD" id="cd00075">
    <property type="entry name" value="HATPase"/>
    <property type="match status" value="1"/>
</dbReference>
<keyword evidence="10 12" id="KW-0472">Membrane</keyword>
<dbReference type="Pfam" id="PF00672">
    <property type="entry name" value="HAMP"/>
    <property type="match status" value="1"/>
</dbReference>
<gene>
    <name evidence="15" type="ORF">J2S59_001252</name>
</gene>
<evidence type="ECO:0000313" key="16">
    <source>
        <dbReference type="Proteomes" id="UP001240447"/>
    </source>
</evidence>
<dbReference type="EMBL" id="JAUSQM010000001">
    <property type="protein sequence ID" value="MDP9821443.1"/>
    <property type="molecule type" value="Genomic_DNA"/>
</dbReference>
<dbReference type="InterPro" id="IPR003660">
    <property type="entry name" value="HAMP_dom"/>
</dbReference>
<comment type="catalytic activity">
    <reaction evidence="1">
        <text>ATP + protein L-histidine = ADP + protein N-phospho-L-histidine.</text>
        <dbReference type="EC" id="2.7.13.3"/>
    </reaction>
</comment>
<feature type="domain" description="Histidine kinase" evidence="13">
    <location>
        <begin position="257"/>
        <end position="466"/>
    </location>
</feature>
<dbReference type="PROSITE" id="PS50109">
    <property type="entry name" value="HIS_KIN"/>
    <property type="match status" value="1"/>
</dbReference>
<evidence type="ECO:0000256" key="5">
    <source>
        <dbReference type="ARBA" id="ARBA00022679"/>
    </source>
</evidence>
<evidence type="ECO:0000256" key="3">
    <source>
        <dbReference type="ARBA" id="ARBA00012438"/>
    </source>
</evidence>
<evidence type="ECO:0000259" key="14">
    <source>
        <dbReference type="PROSITE" id="PS50885"/>
    </source>
</evidence>
<evidence type="ECO:0000259" key="13">
    <source>
        <dbReference type="PROSITE" id="PS50109"/>
    </source>
</evidence>
<dbReference type="SMART" id="SM00304">
    <property type="entry name" value="HAMP"/>
    <property type="match status" value="1"/>
</dbReference>
<dbReference type="Gene3D" id="1.10.287.130">
    <property type="match status" value="1"/>
</dbReference>
<dbReference type="SUPFAM" id="SSF158472">
    <property type="entry name" value="HAMP domain-like"/>
    <property type="match status" value="1"/>
</dbReference>
<dbReference type="SMART" id="SM00387">
    <property type="entry name" value="HATPase_c"/>
    <property type="match status" value="1"/>
</dbReference>
<dbReference type="Proteomes" id="UP001240447">
    <property type="component" value="Unassembled WGS sequence"/>
</dbReference>
<reference evidence="15 16" key="1">
    <citation type="submission" date="2023-07" db="EMBL/GenBank/DDBJ databases">
        <title>Sequencing the genomes of 1000 actinobacteria strains.</title>
        <authorList>
            <person name="Klenk H.-P."/>
        </authorList>
    </citation>
    <scope>NUCLEOTIDE SEQUENCE [LARGE SCALE GENOMIC DNA]</scope>
    <source>
        <strain evidence="15 16">GD13</strain>
    </source>
</reference>